<dbReference type="SMART" id="SM00530">
    <property type="entry name" value="HTH_XRE"/>
    <property type="match status" value="1"/>
</dbReference>
<dbReference type="KEGG" id="nak:EH165_13185"/>
<accession>A0A3G8ZNW8</accession>
<reference evidence="2 3" key="1">
    <citation type="submission" date="2018-11" db="EMBL/GenBank/DDBJ databases">
        <authorList>
            <person name="Da X."/>
        </authorList>
    </citation>
    <scope>NUCLEOTIDE SEQUENCE [LARGE SCALE GENOMIC DNA]</scope>
    <source>
        <strain evidence="2 3">S14-144</strain>
    </source>
</reference>
<sequence>MHRKDIENVYRQWRSNSVIQSETGLARLTGDDQLRFSSVVTEKLRESRRRQRLTQADVARRTDGLVSKAALANYETGHRSLRIDVLWVIARALGEDLSRIVADVEQQVAGAAGTGHEDSIHVAVRPLMDSADVRLEPVRRWIGLSRPTAFDNTCTEIVTLDFDAQTALAELMQVSVGDVRRMLNFPRNTSGVEISN</sequence>
<dbReference type="Gene3D" id="1.10.260.40">
    <property type="entry name" value="lambda repressor-like DNA-binding domains"/>
    <property type="match status" value="1"/>
</dbReference>
<dbReference type="AlphaFoldDB" id="A0A3G8ZNW8"/>
<name>A0A3G8ZNW8_9ACTN</name>
<proteinExistence type="predicted"/>
<dbReference type="GO" id="GO:0003677">
    <property type="term" value="F:DNA binding"/>
    <property type="evidence" value="ECO:0007669"/>
    <property type="project" value="InterPro"/>
</dbReference>
<dbReference type="Proteomes" id="UP000268084">
    <property type="component" value="Chromosome"/>
</dbReference>
<dbReference type="EMBL" id="CP034170">
    <property type="protein sequence ID" value="AZI58953.1"/>
    <property type="molecule type" value="Genomic_DNA"/>
</dbReference>
<gene>
    <name evidence="2" type="ORF">EH165_13185</name>
</gene>
<evidence type="ECO:0000313" key="2">
    <source>
        <dbReference type="EMBL" id="AZI58953.1"/>
    </source>
</evidence>
<dbReference type="OrthoDB" id="5190137at2"/>
<organism evidence="2 3">
    <name type="scientific">Nakamurella antarctica</name>
    <dbReference type="NCBI Taxonomy" id="1902245"/>
    <lineage>
        <taxon>Bacteria</taxon>
        <taxon>Bacillati</taxon>
        <taxon>Actinomycetota</taxon>
        <taxon>Actinomycetes</taxon>
        <taxon>Nakamurellales</taxon>
        <taxon>Nakamurellaceae</taxon>
        <taxon>Nakamurella</taxon>
    </lineage>
</organism>
<reference evidence="2 3" key="2">
    <citation type="submission" date="2018-12" db="EMBL/GenBank/DDBJ databases">
        <title>Nakamurella antarcticus sp. nov., isolated from Antarctica South Shetland Islands soil.</title>
        <authorList>
            <person name="Peng F."/>
        </authorList>
    </citation>
    <scope>NUCLEOTIDE SEQUENCE [LARGE SCALE GENOMIC DNA]</scope>
    <source>
        <strain evidence="2 3">S14-144</strain>
    </source>
</reference>
<keyword evidence="3" id="KW-1185">Reference proteome</keyword>
<evidence type="ECO:0000259" key="1">
    <source>
        <dbReference type="PROSITE" id="PS50943"/>
    </source>
</evidence>
<dbReference type="SUPFAM" id="SSF47413">
    <property type="entry name" value="lambda repressor-like DNA-binding domains"/>
    <property type="match status" value="1"/>
</dbReference>
<feature type="domain" description="HTH cro/C1-type" evidence="1">
    <location>
        <begin position="44"/>
        <end position="100"/>
    </location>
</feature>
<protein>
    <submittedName>
        <fullName evidence="2">Helix-turn-helix domain-containing protein</fullName>
    </submittedName>
</protein>
<dbReference type="InterPro" id="IPR010982">
    <property type="entry name" value="Lambda_DNA-bd_dom_sf"/>
</dbReference>
<evidence type="ECO:0000313" key="3">
    <source>
        <dbReference type="Proteomes" id="UP000268084"/>
    </source>
</evidence>
<dbReference type="CDD" id="cd00093">
    <property type="entry name" value="HTH_XRE"/>
    <property type="match status" value="1"/>
</dbReference>
<dbReference type="Pfam" id="PF01381">
    <property type="entry name" value="HTH_3"/>
    <property type="match status" value="1"/>
</dbReference>
<dbReference type="InterPro" id="IPR001387">
    <property type="entry name" value="Cro/C1-type_HTH"/>
</dbReference>
<dbReference type="PROSITE" id="PS50943">
    <property type="entry name" value="HTH_CROC1"/>
    <property type="match status" value="1"/>
</dbReference>